<comment type="caution">
    <text evidence="14">The sequence shown here is derived from an EMBL/GenBank/DDBJ whole genome shotgun (WGS) entry which is preliminary data.</text>
</comment>
<dbReference type="EC" id="6.3.4.14" evidence="3"/>
<evidence type="ECO:0000313" key="15">
    <source>
        <dbReference type="Proteomes" id="UP001597338"/>
    </source>
</evidence>
<dbReference type="InterPro" id="IPR013815">
    <property type="entry name" value="ATP_grasp_subdomain_1"/>
</dbReference>
<dbReference type="InterPro" id="IPR005482">
    <property type="entry name" value="Biotin_COase_C"/>
</dbReference>
<keyword evidence="15" id="KW-1185">Reference proteome</keyword>
<evidence type="ECO:0000256" key="7">
    <source>
        <dbReference type="ARBA" id="ARBA00023267"/>
    </source>
</evidence>
<feature type="domain" description="Biotin carboxylation" evidence="13">
    <location>
        <begin position="1"/>
        <end position="445"/>
    </location>
</feature>
<dbReference type="InterPro" id="IPR000089">
    <property type="entry name" value="Biotin_lipoyl"/>
</dbReference>
<dbReference type="InterPro" id="IPR001882">
    <property type="entry name" value="Biotin_BS"/>
</dbReference>
<reference evidence="15" key="1">
    <citation type="journal article" date="2019" name="Int. J. Syst. Evol. Microbiol.">
        <title>The Global Catalogue of Microorganisms (GCM) 10K type strain sequencing project: providing services to taxonomists for standard genome sequencing and annotation.</title>
        <authorList>
            <consortium name="The Broad Institute Genomics Platform"/>
            <consortium name="The Broad Institute Genome Sequencing Center for Infectious Disease"/>
            <person name="Wu L."/>
            <person name="Ma J."/>
        </authorList>
    </citation>
    <scope>NUCLEOTIDE SEQUENCE [LARGE SCALE GENOMIC DNA]</scope>
    <source>
        <strain evidence="15">CCM 7043</strain>
    </source>
</reference>
<feature type="domain" description="ATP-grasp" evidence="12">
    <location>
        <begin position="120"/>
        <end position="317"/>
    </location>
</feature>
<dbReference type="InterPro" id="IPR011764">
    <property type="entry name" value="Biotin_carboxylation_dom"/>
</dbReference>
<dbReference type="PROSITE" id="PS00867">
    <property type="entry name" value="CPSASE_2"/>
    <property type="match status" value="1"/>
</dbReference>
<dbReference type="Gene3D" id="3.40.50.20">
    <property type="match status" value="1"/>
</dbReference>
<keyword evidence="6 9" id="KW-0067">ATP-binding</keyword>
<evidence type="ECO:0000256" key="8">
    <source>
        <dbReference type="ARBA" id="ARBA00048600"/>
    </source>
</evidence>
<dbReference type="InterPro" id="IPR011054">
    <property type="entry name" value="Rudment_hybrid_motif"/>
</dbReference>
<name>A0ABW4VCM5_9MICO</name>
<dbReference type="Pfam" id="PF02785">
    <property type="entry name" value="Biotin_carb_C"/>
    <property type="match status" value="1"/>
</dbReference>
<accession>A0ABW4VCM5</accession>
<dbReference type="SUPFAM" id="SSF56059">
    <property type="entry name" value="Glutathione synthetase ATP-binding domain-like"/>
    <property type="match status" value="1"/>
</dbReference>
<dbReference type="PROSITE" id="PS00188">
    <property type="entry name" value="BIOTIN"/>
    <property type="match status" value="1"/>
</dbReference>
<keyword evidence="5 9" id="KW-0547">Nucleotide-binding</keyword>
<evidence type="ECO:0000256" key="6">
    <source>
        <dbReference type="ARBA" id="ARBA00022840"/>
    </source>
</evidence>
<dbReference type="Pfam" id="PF02786">
    <property type="entry name" value="CPSase_L_D2"/>
    <property type="match status" value="1"/>
</dbReference>
<feature type="domain" description="Lipoyl-binding" evidence="11">
    <location>
        <begin position="542"/>
        <end position="611"/>
    </location>
</feature>
<protein>
    <recommendedName>
        <fullName evidence="3">biotin carboxylase</fullName>
        <ecNumber evidence="3">6.3.4.14</ecNumber>
    </recommendedName>
</protein>
<dbReference type="SUPFAM" id="SSF52440">
    <property type="entry name" value="PreATP-grasp domain"/>
    <property type="match status" value="1"/>
</dbReference>
<dbReference type="InterPro" id="IPR016185">
    <property type="entry name" value="PreATP-grasp_dom_sf"/>
</dbReference>
<evidence type="ECO:0000259" key="13">
    <source>
        <dbReference type="PROSITE" id="PS50979"/>
    </source>
</evidence>
<comment type="catalytic activity">
    <reaction evidence="8">
        <text>N(6)-biotinyl-L-lysyl-[protein] + hydrogencarbonate + ATP = N(6)-carboxybiotinyl-L-lysyl-[protein] + ADP + phosphate + H(+)</text>
        <dbReference type="Rhea" id="RHEA:13501"/>
        <dbReference type="Rhea" id="RHEA-COMP:10505"/>
        <dbReference type="Rhea" id="RHEA-COMP:10506"/>
        <dbReference type="ChEBI" id="CHEBI:15378"/>
        <dbReference type="ChEBI" id="CHEBI:17544"/>
        <dbReference type="ChEBI" id="CHEBI:30616"/>
        <dbReference type="ChEBI" id="CHEBI:43474"/>
        <dbReference type="ChEBI" id="CHEBI:83144"/>
        <dbReference type="ChEBI" id="CHEBI:83145"/>
        <dbReference type="ChEBI" id="CHEBI:456216"/>
        <dbReference type="EC" id="6.3.4.14"/>
    </reaction>
</comment>
<dbReference type="SUPFAM" id="SSF51230">
    <property type="entry name" value="Single hybrid motif"/>
    <property type="match status" value="1"/>
</dbReference>
<evidence type="ECO:0000256" key="3">
    <source>
        <dbReference type="ARBA" id="ARBA00013263"/>
    </source>
</evidence>
<dbReference type="PROSITE" id="PS50968">
    <property type="entry name" value="BIOTINYL_LIPOYL"/>
    <property type="match status" value="1"/>
</dbReference>
<dbReference type="InterPro" id="IPR051602">
    <property type="entry name" value="ACC_Biotin_Carboxylase"/>
</dbReference>
<proteinExistence type="predicted"/>
<keyword evidence="7" id="KW-0092">Biotin</keyword>
<evidence type="ECO:0000259" key="12">
    <source>
        <dbReference type="PROSITE" id="PS50975"/>
    </source>
</evidence>
<evidence type="ECO:0000256" key="5">
    <source>
        <dbReference type="ARBA" id="ARBA00022741"/>
    </source>
</evidence>
<dbReference type="Gene3D" id="3.30.470.20">
    <property type="entry name" value="ATP-grasp fold, B domain"/>
    <property type="match status" value="1"/>
</dbReference>
<organism evidence="14 15">
    <name type="scientific">Promicromonospora aerolata</name>
    <dbReference type="NCBI Taxonomy" id="195749"/>
    <lineage>
        <taxon>Bacteria</taxon>
        <taxon>Bacillati</taxon>
        <taxon>Actinomycetota</taxon>
        <taxon>Actinomycetes</taxon>
        <taxon>Micrococcales</taxon>
        <taxon>Promicromonosporaceae</taxon>
        <taxon>Promicromonospora</taxon>
    </lineage>
</organism>
<feature type="region of interest" description="Disordered" evidence="10">
    <location>
        <begin position="513"/>
        <end position="543"/>
    </location>
</feature>
<evidence type="ECO:0000256" key="1">
    <source>
        <dbReference type="ARBA" id="ARBA00001953"/>
    </source>
</evidence>
<comment type="cofactor">
    <cofactor evidence="1">
        <name>biotin</name>
        <dbReference type="ChEBI" id="CHEBI:57586"/>
    </cofactor>
</comment>
<evidence type="ECO:0000256" key="4">
    <source>
        <dbReference type="ARBA" id="ARBA00022598"/>
    </source>
</evidence>
<dbReference type="PANTHER" id="PTHR48095">
    <property type="entry name" value="PYRUVATE CARBOXYLASE SUBUNIT A"/>
    <property type="match status" value="1"/>
</dbReference>
<gene>
    <name evidence="14" type="ORF">ACFSL2_19875</name>
</gene>
<keyword evidence="4" id="KW-0436">Ligase</keyword>
<dbReference type="EMBL" id="JBHUHF010000001">
    <property type="protein sequence ID" value="MFD2027768.1"/>
    <property type="molecule type" value="Genomic_DNA"/>
</dbReference>
<evidence type="ECO:0000256" key="2">
    <source>
        <dbReference type="ARBA" id="ARBA00003761"/>
    </source>
</evidence>
<dbReference type="PANTHER" id="PTHR48095:SF2">
    <property type="entry name" value="BIOTIN CARBOXYLASE, CHLOROPLASTIC"/>
    <property type="match status" value="1"/>
</dbReference>
<evidence type="ECO:0000313" key="14">
    <source>
        <dbReference type="EMBL" id="MFD2027768.1"/>
    </source>
</evidence>
<dbReference type="Proteomes" id="UP001597338">
    <property type="component" value="Unassembled WGS sequence"/>
</dbReference>
<dbReference type="Pfam" id="PF00289">
    <property type="entry name" value="Biotin_carb_N"/>
    <property type="match status" value="1"/>
</dbReference>
<dbReference type="PROSITE" id="PS50975">
    <property type="entry name" value="ATP_GRASP"/>
    <property type="match status" value="1"/>
</dbReference>
<dbReference type="InterPro" id="IPR005481">
    <property type="entry name" value="BC-like_N"/>
</dbReference>
<dbReference type="CDD" id="cd06850">
    <property type="entry name" value="biotinyl_domain"/>
    <property type="match status" value="1"/>
</dbReference>
<dbReference type="SUPFAM" id="SSF51246">
    <property type="entry name" value="Rudiment single hybrid motif"/>
    <property type="match status" value="1"/>
</dbReference>
<dbReference type="Pfam" id="PF00364">
    <property type="entry name" value="Biotin_lipoyl"/>
    <property type="match status" value="1"/>
</dbReference>
<dbReference type="Gene3D" id="3.30.1490.20">
    <property type="entry name" value="ATP-grasp fold, A domain"/>
    <property type="match status" value="1"/>
</dbReference>
<dbReference type="InterPro" id="IPR005479">
    <property type="entry name" value="CPAse_ATP-bd"/>
</dbReference>
<evidence type="ECO:0000256" key="9">
    <source>
        <dbReference type="PROSITE-ProRule" id="PRU00409"/>
    </source>
</evidence>
<evidence type="ECO:0000256" key="10">
    <source>
        <dbReference type="SAM" id="MobiDB-lite"/>
    </source>
</evidence>
<dbReference type="PROSITE" id="PS50979">
    <property type="entry name" value="BC"/>
    <property type="match status" value="1"/>
</dbReference>
<evidence type="ECO:0000259" key="11">
    <source>
        <dbReference type="PROSITE" id="PS50968"/>
    </source>
</evidence>
<dbReference type="InterPro" id="IPR011761">
    <property type="entry name" value="ATP-grasp"/>
</dbReference>
<dbReference type="RefSeq" id="WP_377199491.1">
    <property type="nucleotide sequence ID" value="NZ_JBHUHF010000001.1"/>
</dbReference>
<dbReference type="SMART" id="SM00878">
    <property type="entry name" value="Biotin_carb_C"/>
    <property type="match status" value="1"/>
</dbReference>
<dbReference type="Gene3D" id="2.40.50.100">
    <property type="match status" value="1"/>
</dbReference>
<dbReference type="InterPro" id="IPR011053">
    <property type="entry name" value="Single_hybrid_motif"/>
</dbReference>
<feature type="compositionally biased region" description="Low complexity" evidence="10">
    <location>
        <begin position="522"/>
        <end position="534"/>
    </location>
</feature>
<sequence>MIRTVLIANRGEIAVRVARACADLGVRSVAVYADPDADAPHVRLADEAWALDGRTAAETYLSVDKLLDVARRSGADAVHPGYGFLSESAVAARAVEDAGLVWVGPTPATIELLGDKIAARELARTVGAPLVPGSDGPVPDAAAALAFAEQHGLPLAIKAAHGGGGRGMRVARTLEEVPELFEAARREAEAAFGRGECFVERFLDRPRHVEAQIIADDHGHVVVAGTRDCSLQRRNQKLVEEAPAPFLDPAVRRRIHESARDLCAAAGYRGAGTVEFLLGADGTLSFLEVNTRLQVEHPVTEETTGLDLVAEQLRVASGLPLSVTEDPEPRGHAIELRLNAEDPARGFLPGPGRVERFAAPAGPGVRVDAGVEPGSVIPGEFDSLFAKIVVWGPTRELALARARRAAAETVVEGVPTVLPFHRAVLADPAFTGSADGSGFAVHTQWIETELLTSIDPQALAAPVLEPGVVATWVEIDGRRHRVRTPGGIGLAGSGPATGSGAAAGFGAAAGSGAAAGPGAAAGSGSAPAQAASPTSGGGADDGRVPLLPAMPGTLVRWLVADGETVTDGQPLAVVEAMKMESQLVAEAAGVLEQVTPEGAQITTSDPIGYLR</sequence>
<comment type="function">
    <text evidence="2">This protein is a component of the acetyl coenzyme A carboxylase complex; first, biotin carboxylase catalyzes the carboxylation of the carrier protein and then the transcarboxylase transfers the carboxyl group to form malonyl-CoA.</text>
</comment>